<reference evidence="3" key="2">
    <citation type="journal article" date="2014" name="Nat. Commun.">
        <title>The cavefish genome reveals candidate genes for eye loss.</title>
        <authorList>
            <person name="McGaugh S.E."/>
            <person name="Gross J.B."/>
            <person name="Aken B."/>
            <person name="Blin M."/>
            <person name="Borowsky R."/>
            <person name="Chalopin D."/>
            <person name="Hinaux H."/>
            <person name="Jeffery W.R."/>
            <person name="Keene A."/>
            <person name="Ma L."/>
            <person name="Minx P."/>
            <person name="Murphy D."/>
            <person name="O'Quin K.E."/>
            <person name="Retaux S."/>
            <person name="Rohner N."/>
            <person name="Searle S.M."/>
            <person name="Stahl B.A."/>
            <person name="Tabin C."/>
            <person name="Volff J.N."/>
            <person name="Yoshizawa M."/>
            <person name="Warren W.C."/>
        </authorList>
    </citation>
    <scope>NUCLEOTIDE SEQUENCE [LARGE SCALE GENOMIC DNA]</scope>
    <source>
        <strain evidence="3">female</strain>
    </source>
</reference>
<dbReference type="CDD" id="cd24163">
    <property type="entry name" value="RWDD2_C"/>
    <property type="match status" value="1"/>
</dbReference>
<dbReference type="STRING" id="7994.ENSAMXP00000040541"/>
<dbReference type="InterPro" id="IPR059181">
    <property type="entry name" value="RWDD2A-B_C"/>
</dbReference>
<organism evidence="2 3">
    <name type="scientific">Astyanax mexicanus</name>
    <name type="common">Blind cave fish</name>
    <name type="synonym">Astyanax fasciatus mexicanus</name>
    <dbReference type="NCBI Taxonomy" id="7994"/>
    <lineage>
        <taxon>Eukaryota</taxon>
        <taxon>Metazoa</taxon>
        <taxon>Chordata</taxon>
        <taxon>Craniata</taxon>
        <taxon>Vertebrata</taxon>
        <taxon>Euteleostomi</taxon>
        <taxon>Actinopterygii</taxon>
        <taxon>Neopterygii</taxon>
        <taxon>Teleostei</taxon>
        <taxon>Ostariophysi</taxon>
        <taxon>Characiformes</taxon>
        <taxon>Characoidei</taxon>
        <taxon>Acestrorhamphidae</taxon>
        <taxon>Acestrorhamphinae</taxon>
        <taxon>Astyanax</taxon>
    </lineage>
</organism>
<dbReference type="InParanoid" id="A0A3B1JFN3"/>
<dbReference type="KEGG" id="amex:103044204"/>
<accession>A0A3B1JFN3</accession>
<dbReference type="Pfam" id="PF06544">
    <property type="entry name" value="Prp3_C"/>
    <property type="match status" value="1"/>
</dbReference>
<reference evidence="2" key="4">
    <citation type="submission" date="2025-09" db="UniProtKB">
        <authorList>
            <consortium name="Ensembl"/>
        </authorList>
    </citation>
    <scope>IDENTIFICATION</scope>
</reference>
<dbReference type="PANTHER" id="PTHR15955:SF8">
    <property type="entry name" value="RWD DOMAIN-CONTAINING PROTEIN 2B-RELATED"/>
    <property type="match status" value="1"/>
</dbReference>
<proteinExistence type="predicted"/>
<dbReference type="InterPro" id="IPR010541">
    <property type="entry name" value="Prp3_C"/>
</dbReference>
<feature type="domain" description="RWD" evidence="1">
    <location>
        <begin position="12"/>
        <end position="140"/>
    </location>
</feature>
<evidence type="ECO:0000259" key="1">
    <source>
        <dbReference type="PROSITE" id="PS50908"/>
    </source>
</evidence>
<dbReference type="OrthoDB" id="432412at2759"/>
<evidence type="ECO:0000313" key="2">
    <source>
        <dbReference type="Ensembl" id="ENSAMXP00000040541.1"/>
    </source>
</evidence>
<dbReference type="SMART" id="SM00591">
    <property type="entry name" value="RWD"/>
    <property type="match status" value="1"/>
</dbReference>
<dbReference type="PIRSF" id="PIRSF038021">
    <property type="entry name" value="UCP038021_RWDD2"/>
    <property type="match status" value="1"/>
</dbReference>
<dbReference type="CDD" id="cd23829">
    <property type="entry name" value="RWD_RWDD2"/>
    <property type="match status" value="1"/>
</dbReference>
<dbReference type="Ensembl" id="ENSAMXT00000034308.1">
    <property type="protein sequence ID" value="ENSAMXP00000040541.1"/>
    <property type="gene ID" value="ENSAMXG00000040354.1"/>
</dbReference>
<sequence>MDSSEEAESQLAELELLVSMFPSQEELLVDQLALEELRASVEGRSDCPPSSRPSLSIRVITHPSPSSPSPHSEVSITLSCSYPLNYPTVLPELAVRCSELSRAQHSRLISDLSAYLQQVCGGGVCVLLAVDWLRENTHSYLTESPATDERHSPAVQERETFSRLWIYSHHIYNRNKRKNILEWARELNLNGFSMPGKPGIVCVEGLQRAAEEFWSRVKVLTWKRIMIRHREDIPLDASCSLDSLRKFSGFEEAAFDPHGSRGNHMDLGQLFQFLSDRGCAEIFQMFFGVEGR</sequence>
<dbReference type="Proteomes" id="UP000018467">
    <property type="component" value="Unassembled WGS sequence"/>
</dbReference>
<reference evidence="2" key="3">
    <citation type="submission" date="2025-08" db="UniProtKB">
        <authorList>
            <consortium name="Ensembl"/>
        </authorList>
    </citation>
    <scope>IDENTIFICATION</scope>
</reference>
<dbReference type="SUPFAM" id="SSF54495">
    <property type="entry name" value="UBC-like"/>
    <property type="match status" value="1"/>
</dbReference>
<reference evidence="3" key="1">
    <citation type="submission" date="2013-03" db="EMBL/GenBank/DDBJ databases">
        <authorList>
            <person name="Jeffery W."/>
            <person name="Warren W."/>
            <person name="Wilson R.K."/>
        </authorList>
    </citation>
    <scope>NUCLEOTIDE SEQUENCE</scope>
    <source>
        <strain evidence="3">female</strain>
    </source>
</reference>
<dbReference type="InterPro" id="IPR006575">
    <property type="entry name" value="RWD_dom"/>
</dbReference>
<protein>
    <submittedName>
        <fullName evidence="2">RWD domain containing 2B</fullName>
    </submittedName>
</protein>
<dbReference type="InterPro" id="IPR017359">
    <property type="entry name" value="Phi-like"/>
</dbReference>
<evidence type="ECO:0000313" key="3">
    <source>
        <dbReference type="Proteomes" id="UP000018467"/>
    </source>
</evidence>
<dbReference type="PROSITE" id="PS50908">
    <property type="entry name" value="RWD"/>
    <property type="match status" value="1"/>
</dbReference>
<dbReference type="GeneID" id="103044204"/>
<dbReference type="PANTHER" id="PTHR15955">
    <property type="entry name" value="RWD DOMAIN CONTAINING PROTEIN 2"/>
    <property type="match status" value="1"/>
</dbReference>
<dbReference type="CTD" id="10069"/>
<dbReference type="Gene3D" id="3.10.110.10">
    <property type="entry name" value="Ubiquitin Conjugating Enzyme"/>
    <property type="match status" value="1"/>
</dbReference>
<dbReference type="InterPro" id="IPR016135">
    <property type="entry name" value="UBQ-conjugating_enzyme/RWD"/>
</dbReference>
<dbReference type="Pfam" id="PF05773">
    <property type="entry name" value="RWD"/>
    <property type="match status" value="1"/>
</dbReference>
<keyword evidence="3" id="KW-1185">Reference proteome</keyword>
<dbReference type="Bgee" id="ENSAMXG00000040354">
    <property type="expression patterns" value="Expressed in intestine and 9 other cell types or tissues"/>
</dbReference>
<name>A0A3B1JFN3_ASTMX</name>
<dbReference type="GeneTree" id="ENSGT00390000007224"/>
<dbReference type="AlphaFoldDB" id="A0A3B1JFN3"/>